<dbReference type="KEGG" id="fri:FraEuI1c_4843"/>
<dbReference type="HOGENOM" id="CLU_017048_2_1_11"/>
<evidence type="ECO:0000259" key="2">
    <source>
        <dbReference type="Pfam" id="PF14403"/>
    </source>
</evidence>
<dbReference type="Gene3D" id="3.40.50.11290">
    <property type="match status" value="1"/>
</dbReference>
<dbReference type="InParanoid" id="E3J0R4"/>
<dbReference type="EMBL" id="CP002299">
    <property type="protein sequence ID" value="ADP82833.1"/>
    <property type="molecule type" value="Genomic_DNA"/>
</dbReference>
<dbReference type="PANTHER" id="PTHR34595">
    <property type="entry name" value="BLR5612 PROTEIN"/>
    <property type="match status" value="1"/>
</dbReference>
<dbReference type="Pfam" id="PF14403">
    <property type="entry name" value="CP_ATPgrasp_2"/>
    <property type="match status" value="1"/>
</dbReference>
<evidence type="ECO:0000313" key="3">
    <source>
        <dbReference type="EMBL" id="ADP82833.1"/>
    </source>
</evidence>
<protein>
    <recommendedName>
        <fullName evidence="2">Circularly permuted ATP-grasp type 2 domain-containing protein</fullName>
    </recommendedName>
</protein>
<feature type="domain" description="Circularly permuted ATP-grasp type 2" evidence="2">
    <location>
        <begin position="98"/>
        <end position="474"/>
    </location>
</feature>
<dbReference type="Gene3D" id="3.30.1490.270">
    <property type="match status" value="1"/>
</dbReference>
<dbReference type="InterPro" id="IPR025841">
    <property type="entry name" value="CP_ATPgrasp_2"/>
</dbReference>
<feature type="compositionally biased region" description="Basic and acidic residues" evidence="1">
    <location>
        <begin position="596"/>
        <end position="609"/>
    </location>
</feature>
<feature type="compositionally biased region" description="Low complexity" evidence="1">
    <location>
        <begin position="533"/>
        <end position="544"/>
    </location>
</feature>
<reference evidence="3 4" key="1">
    <citation type="submission" date="2010-10" db="EMBL/GenBank/DDBJ databases">
        <title>Complete sequence of Frankia sp. EuI1c.</title>
        <authorList>
            <consortium name="US DOE Joint Genome Institute"/>
            <person name="Lucas S."/>
            <person name="Copeland A."/>
            <person name="Lapidus A."/>
            <person name="Cheng J.-F."/>
            <person name="Bruce D."/>
            <person name="Goodwin L."/>
            <person name="Pitluck S."/>
            <person name="Chertkov O."/>
            <person name="Detter J.C."/>
            <person name="Han C."/>
            <person name="Tapia R."/>
            <person name="Land M."/>
            <person name="Hauser L."/>
            <person name="Jeffries C."/>
            <person name="Kyrpides N."/>
            <person name="Ivanova N."/>
            <person name="Mikhailova N."/>
            <person name="Beauchemin N."/>
            <person name="Sen A."/>
            <person name="Sur S.A."/>
            <person name="Gtari M."/>
            <person name="Wall L."/>
            <person name="Tisa L."/>
            <person name="Woyke T."/>
        </authorList>
    </citation>
    <scope>NUCLEOTIDE SEQUENCE [LARGE SCALE GENOMIC DNA]</scope>
    <source>
        <strain evidence="4">DSM 45817 / CECT 9037 / EuI1c</strain>
    </source>
</reference>
<feature type="region of interest" description="Disordered" evidence="1">
    <location>
        <begin position="502"/>
        <end position="609"/>
    </location>
</feature>
<proteinExistence type="predicted"/>
<name>E3J0R4_PSEI1</name>
<dbReference type="AlphaFoldDB" id="E3J0R4"/>
<dbReference type="SUPFAM" id="SSF56059">
    <property type="entry name" value="Glutathione synthetase ATP-binding domain-like"/>
    <property type="match status" value="1"/>
</dbReference>
<organism evidence="3 4">
    <name type="scientific">Pseudofrankia inefficax (strain DSM 45817 / CECT 9037 / DDB 130130 / EuI1c)</name>
    <name type="common">Frankia inefficax</name>
    <dbReference type="NCBI Taxonomy" id="298654"/>
    <lineage>
        <taxon>Bacteria</taxon>
        <taxon>Bacillati</taxon>
        <taxon>Actinomycetota</taxon>
        <taxon>Actinomycetes</taxon>
        <taxon>Frankiales</taxon>
        <taxon>Frankiaceae</taxon>
        <taxon>Pseudofrankia</taxon>
    </lineage>
</organism>
<sequence>MVTGVGYVLETCEPYASAVADLFEGYPAEVQATAAWDEVFDPAGVPREVYAALYDALQPLSSGDLAARKAALDRAFRDAGITFILFGEERPFPLDLVPRLLSGSEWDTIERGVVQRVRALEAFLADIYGRAEILDDGIVPRRLVMSSSHFHRAAHGIDPPNGVRCHVSGIDLIRDEQGRFRVLEDNVRVPSGVSYVIENRRAMTRVFPELFATHRVRPVADYASHLLHALRAAAPPEVADPTVVVLTPGIYNSAYFEHALLARQMGVELVEGRDLQVRDNQVTMRTTEGEQPVHVIYRRIDDDWLDPLHFRPESVVGCAGLINAARAGEVTIANGVGNGVADDKLMYTYVPDLIRYYLGEEPVLPNVDTYRVEDPDQRAYVLDHLDELVVKPVDGSGGKGIVIGPQATDEELATLRGQVTADPRGWIAQRLVRLSTSPTLSGDRLGPRHIDLRPFAVNDGSRIWVLPGGLTRVALPRGSFVVNSSQGGGSKDTWVLAPQLADGERPTSYGRPANGEFLVAQGPDVGPDTSGEQQQQQQQNQQQQKPPPPPRRGGAPRGGPSHERSEVGRAAARSPQRPFAEEDTARRSLGSEASEGPERRARTERTKKC</sequence>
<dbReference type="eggNOG" id="COG2308">
    <property type="taxonomic scope" value="Bacteria"/>
</dbReference>
<keyword evidence="4" id="KW-1185">Reference proteome</keyword>
<dbReference type="STRING" id="298654.FraEuI1c_4843"/>
<accession>E3J0R4</accession>
<gene>
    <name evidence="3" type="ordered locus">FraEuI1c_4843</name>
</gene>
<dbReference type="Proteomes" id="UP000002484">
    <property type="component" value="Chromosome"/>
</dbReference>
<dbReference type="InterPro" id="IPR051680">
    <property type="entry name" value="ATP-dep_Glu-Cys_Ligase-2"/>
</dbReference>
<evidence type="ECO:0000256" key="1">
    <source>
        <dbReference type="SAM" id="MobiDB-lite"/>
    </source>
</evidence>
<evidence type="ECO:0000313" key="4">
    <source>
        <dbReference type="Proteomes" id="UP000002484"/>
    </source>
</evidence>
<dbReference type="PANTHER" id="PTHR34595:SF7">
    <property type="entry name" value="SLL1039 PROTEIN"/>
    <property type="match status" value="1"/>
</dbReference>